<dbReference type="InterPro" id="IPR047542">
    <property type="entry name" value="Rcat_RBR_RNF31-like"/>
</dbReference>
<keyword evidence="8 11" id="KW-0863">Zinc-finger</keyword>
<dbReference type="AlphaFoldDB" id="H2ZW95"/>
<dbReference type="STRING" id="7897.ENSLACP00000001666"/>
<dbReference type="InterPro" id="IPR041031">
    <property type="entry name" value="RNF31_C"/>
</dbReference>
<dbReference type="InterPro" id="IPR036443">
    <property type="entry name" value="Znf_RanBP2_sf"/>
</dbReference>
<dbReference type="InterPro" id="IPR001841">
    <property type="entry name" value="Znf_RING"/>
</dbReference>
<dbReference type="CDD" id="cd19815">
    <property type="entry name" value="Bbox1_HOIP"/>
    <property type="match status" value="1"/>
</dbReference>
<dbReference type="Gene3D" id="4.10.1060.10">
    <property type="entry name" value="Zinc finger, RanBP2-type"/>
    <property type="match status" value="1"/>
</dbReference>
<dbReference type="PROSITE" id="PS50030">
    <property type="entry name" value="UBA"/>
    <property type="match status" value="1"/>
</dbReference>
<proteinExistence type="inferred from homology"/>
<dbReference type="CDD" id="cd20337">
    <property type="entry name" value="BRcat_RBR_HOIP"/>
    <property type="match status" value="1"/>
</dbReference>
<keyword evidence="19" id="KW-1185">Reference proteome</keyword>
<evidence type="ECO:0000259" key="13">
    <source>
        <dbReference type="PROSITE" id="PS50030"/>
    </source>
</evidence>
<dbReference type="InterPro" id="IPR032065">
    <property type="entry name" value="RNF31-UBA"/>
</dbReference>
<dbReference type="InterPro" id="IPR047543">
    <property type="entry name" value="Bbox1_RNF31-like"/>
</dbReference>
<dbReference type="PANTHER" id="PTHR16004:SF5">
    <property type="entry name" value="E3 UBIQUITIN-PROTEIN LIGASE RNF31"/>
    <property type="match status" value="1"/>
</dbReference>
<dbReference type="InParanoid" id="H2ZW95"/>
<keyword evidence="7" id="KW-0677">Repeat</keyword>
<dbReference type="Gene3D" id="1.20.58.2190">
    <property type="match status" value="1"/>
</dbReference>
<evidence type="ECO:0000256" key="10">
    <source>
        <dbReference type="ARBA" id="ARBA00022833"/>
    </source>
</evidence>
<dbReference type="SUPFAM" id="SSF46934">
    <property type="entry name" value="UBA-like"/>
    <property type="match status" value="1"/>
</dbReference>
<dbReference type="PROSITE" id="PS51873">
    <property type="entry name" value="TRIAD"/>
    <property type="match status" value="1"/>
</dbReference>
<dbReference type="OMA" id="LVIMIRE"/>
<dbReference type="SMART" id="SM00647">
    <property type="entry name" value="IBR"/>
    <property type="match status" value="2"/>
</dbReference>
<keyword evidence="5" id="KW-0808">Transferase</keyword>
<dbReference type="PROSITE" id="PS00518">
    <property type="entry name" value="ZF_RING_1"/>
    <property type="match status" value="1"/>
</dbReference>
<dbReference type="InterPro" id="IPR013083">
    <property type="entry name" value="Znf_RING/FYVE/PHD"/>
</dbReference>
<dbReference type="SUPFAM" id="SSF90209">
    <property type="entry name" value="Ran binding protein zinc finger-like"/>
    <property type="match status" value="2"/>
</dbReference>
<keyword evidence="9" id="KW-0833">Ubl conjugation pathway</keyword>
<dbReference type="InterPro" id="IPR047541">
    <property type="entry name" value="RNF31_RBR_mRING-HC-like"/>
</dbReference>
<dbReference type="Pfam" id="PF22191">
    <property type="entry name" value="IBR_1"/>
    <property type="match status" value="2"/>
</dbReference>
<feature type="domain" description="RanBP2-type" evidence="16">
    <location>
        <begin position="346"/>
        <end position="375"/>
    </location>
</feature>
<evidence type="ECO:0000256" key="9">
    <source>
        <dbReference type="ARBA" id="ARBA00022786"/>
    </source>
</evidence>
<dbReference type="Pfam" id="PF25163">
    <property type="entry name" value="UBA_RNF31"/>
    <property type="match status" value="1"/>
</dbReference>
<evidence type="ECO:0000313" key="18">
    <source>
        <dbReference type="Ensembl" id="ENSLACP00000001666.1"/>
    </source>
</evidence>
<dbReference type="GO" id="GO:1990450">
    <property type="term" value="F:linear polyubiquitin binding"/>
    <property type="evidence" value="ECO:0007669"/>
    <property type="project" value="TreeGrafter"/>
</dbReference>
<dbReference type="PROSITE" id="PS01358">
    <property type="entry name" value="ZF_RANBP2_1"/>
    <property type="match status" value="3"/>
</dbReference>
<evidence type="ECO:0000256" key="8">
    <source>
        <dbReference type="ARBA" id="ARBA00022771"/>
    </source>
</evidence>
<dbReference type="InterPro" id="IPR018997">
    <property type="entry name" value="PUB_domain"/>
</dbReference>
<keyword evidence="6" id="KW-0479">Metal-binding</keyword>
<evidence type="ECO:0000256" key="11">
    <source>
        <dbReference type="PROSITE-ProRule" id="PRU00322"/>
    </source>
</evidence>
<keyword evidence="10" id="KW-0862">Zinc</keyword>
<dbReference type="PANTHER" id="PTHR16004">
    <property type="entry name" value="RING FINGER PROTEIN 31-RELATED"/>
    <property type="match status" value="1"/>
</dbReference>
<dbReference type="CDD" id="cd16631">
    <property type="entry name" value="mRING-HC-C4C4_RBR_HOIP"/>
    <property type="match status" value="1"/>
</dbReference>
<dbReference type="SMART" id="SM00547">
    <property type="entry name" value="ZnF_RBZ"/>
    <property type="match status" value="3"/>
</dbReference>
<dbReference type="PROSITE" id="PS50119">
    <property type="entry name" value="ZF_BBOX"/>
    <property type="match status" value="1"/>
</dbReference>
<dbReference type="GO" id="GO:0097039">
    <property type="term" value="P:protein linear polyubiquitination"/>
    <property type="evidence" value="ECO:0007669"/>
    <property type="project" value="TreeGrafter"/>
</dbReference>
<feature type="domain" description="RanBP2-type" evidence="16">
    <location>
        <begin position="302"/>
        <end position="331"/>
    </location>
</feature>
<dbReference type="InterPro" id="IPR057426">
    <property type="entry name" value="RNF31_UBA_3"/>
</dbReference>
<evidence type="ECO:0000256" key="12">
    <source>
        <dbReference type="SAM" id="MobiDB-lite"/>
    </source>
</evidence>
<evidence type="ECO:0000256" key="4">
    <source>
        <dbReference type="ARBA" id="ARBA00017887"/>
    </source>
</evidence>
<dbReference type="eggNOG" id="KOG1812">
    <property type="taxonomic scope" value="Eukaryota"/>
</dbReference>
<dbReference type="Ensembl" id="ENSLACT00000001679.1">
    <property type="protein sequence ID" value="ENSLACP00000001666.1"/>
    <property type="gene ID" value="ENSLACG00000001490.1"/>
</dbReference>
<dbReference type="Bgee" id="ENSLACG00000001490">
    <property type="expression patterns" value="Expressed in chordate pharynx and 6 other cell types or tissues"/>
</dbReference>
<evidence type="ECO:0000259" key="17">
    <source>
        <dbReference type="PROSITE" id="PS51873"/>
    </source>
</evidence>
<evidence type="ECO:0000256" key="3">
    <source>
        <dbReference type="ARBA" id="ARBA00012251"/>
    </source>
</evidence>
<dbReference type="InterPro" id="IPR001876">
    <property type="entry name" value="Znf_RanBP2"/>
</dbReference>
<gene>
    <name evidence="18" type="primary">RNF31</name>
</gene>
<dbReference type="GO" id="GO:0008270">
    <property type="term" value="F:zinc ion binding"/>
    <property type="evidence" value="ECO:0007669"/>
    <property type="project" value="UniProtKB-KW"/>
</dbReference>
<evidence type="ECO:0000256" key="5">
    <source>
        <dbReference type="ARBA" id="ARBA00022679"/>
    </source>
</evidence>
<comment type="similarity">
    <text evidence="2">Belongs to the RBR family.</text>
</comment>
<dbReference type="FunCoup" id="H2ZW95">
    <property type="interactions" value="847"/>
</dbReference>
<name>H2ZW95_LATCH</name>
<dbReference type="Gene3D" id="6.10.140.1100">
    <property type="match status" value="1"/>
</dbReference>
<dbReference type="GO" id="GO:0071797">
    <property type="term" value="C:LUBAC complex"/>
    <property type="evidence" value="ECO:0007669"/>
    <property type="project" value="InterPro"/>
</dbReference>
<evidence type="ECO:0000256" key="2">
    <source>
        <dbReference type="ARBA" id="ARBA00008278"/>
    </source>
</evidence>
<dbReference type="SUPFAM" id="SSF143503">
    <property type="entry name" value="PUG domain-like"/>
    <property type="match status" value="1"/>
</dbReference>
<sequence>EDGKKEEYFLELRQEAVGKVAEFPGEPPRELLGKMAAAQLPLKEKYCELDAAHIIKVNFKGTLLQNLRVISTAFNILEKYGCNLLNPFKPKYWRSVKFNNPVFKSTVDAIMGGRNVLQLYGYSEEQTDGLAFPEDVAEPDISRVASVTVDVMLLRMELDQLLKGTHVHPEIFYPVIPREVLHPASVQLASLPPVQSMMSPVSVTTPGLSSMTLCALCGEASVSTHCPSCVYMLCAECDVRYHKHPARSTHVRLPVQRAPQTRVSSQNLDIHLAPSTGQSLKSFWRGLSAEPLEFKQQQSPLPRPPWHCVGCYTLNEARSVLCVACDRPRGCKSAPSLEQEDKSLSSRGRWSCQACTFENESAAVLCSVCERPRLAGKPPVKVDDERLSGLQFQNAATVQPSFQQALGWECEHCTYFNTKPGRICEMCDRTSTVATGQLLTRVPTTLVDRVSTLEQKLKRGLEQSSQPTSGVPGQAKMNSKADTRNQDEDWLWQEQMRARGQKLVQMIREGEKNGVSPEDVYCAVRYSGTEVPVQWLRTELPHVLETIADLATQKGAAMVENTVGVVRLEEARLAWRACEGNIEDAVQECVTMRRRKFQELKVMGFSDREEVLQSLYINGGDVSKALTDLQRKLLEPFHQHIWEELDPPIRIDRTDRQRLLRQILAVYNLPSWGRAELVLSLAQEREGNYDLHDVVEAVKQSHDKHFIKRMLSQECAVCFYSFPRNRMQSLTSCECTICPDCFKQYFTITVKEKNIKDLVCPQCSKPEISDEGELLNYFSTLDIQLRDCLDKDAYDLFHKKLTERTLMNDPKFVWCSHCSFGFIYDGDQLKVTCLQCKKSFCIKCKRPWEVQHQGITCEEFQNWKRENDPEYQAQGLAAYLKENGIICPHCKFAYALARGGCMHFNCSQCRHEFCSGCYNTFAKNDCTFKNCTMGKTLHAHHPRDCLFYLRDWDVARLQVLLKKDGVNFNMEPPHGTQAAPGGGCRVLEQKELPSGVKDEPCAKVTPAGYAGLCISHYKEYLVSLINDHMLDPAPLYDLKELETVCQRYRLGLAPQAQGEDEAAYLGRLLAKLTTEVPLGDKIPRKRK</sequence>
<dbReference type="HOGENOM" id="CLU_014581_0_0_1"/>
<dbReference type="InterPro" id="IPR017907">
    <property type="entry name" value="Znf_RING_CS"/>
</dbReference>
<dbReference type="EMBL" id="AFYH01213552">
    <property type="status" value="NOT_ANNOTATED_CDS"/>
    <property type="molecule type" value="Genomic_DNA"/>
</dbReference>
<feature type="compositionally biased region" description="Polar residues" evidence="12">
    <location>
        <begin position="462"/>
        <end position="471"/>
    </location>
</feature>
<dbReference type="Gene3D" id="1.10.8.10">
    <property type="entry name" value="DNA helicase RuvA subunit, C-terminal domain"/>
    <property type="match status" value="1"/>
</dbReference>
<dbReference type="InterPro" id="IPR036339">
    <property type="entry name" value="PUB-like_dom_sf"/>
</dbReference>
<accession>H2ZW95</accession>
<feature type="domain" description="B box-type" evidence="15">
    <location>
        <begin position="209"/>
        <end position="255"/>
    </location>
</feature>
<evidence type="ECO:0000259" key="14">
    <source>
        <dbReference type="PROSITE" id="PS50089"/>
    </source>
</evidence>
<feature type="region of interest" description="Disordered" evidence="12">
    <location>
        <begin position="457"/>
        <end position="485"/>
    </location>
</feature>
<dbReference type="Gene3D" id="3.30.40.10">
    <property type="entry name" value="Zinc/RING finger domain, C3HC4 (zinc finger)"/>
    <property type="match status" value="1"/>
</dbReference>
<evidence type="ECO:0000256" key="1">
    <source>
        <dbReference type="ARBA" id="ARBA00001798"/>
    </source>
</evidence>
<evidence type="ECO:0000259" key="15">
    <source>
        <dbReference type="PROSITE" id="PS50119"/>
    </source>
</evidence>
<dbReference type="GO" id="GO:0061630">
    <property type="term" value="F:ubiquitin protein ligase activity"/>
    <property type="evidence" value="ECO:0007669"/>
    <property type="project" value="UniProtKB-EC"/>
</dbReference>
<evidence type="ECO:0000259" key="16">
    <source>
        <dbReference type="PROSITE" id="PS50199"/>
    </source>
</evidence>
<dbReference type="EC" id="2.3.2.31" evidence="3"/>
<dbReference type="Pfam" id="PF16678">
    <property type="entry name" value="UBA_HOIP"/>
    <property type="match status" value="1"/>
</dbReference>
<dbReference type="GeneTree" id="ENSGT00530000064112"/>
<dbReference type="EMBL" id="AFYH01213550">
    <property type="status" value="NOT_ANNOTATED_CDS"/>
    <property type="molecule type" value="Genomic_DNA"/>
</dbReference>
<dbReference type="InterPro" id="IPR015940">
    <property type="entry name" value="UBA"/>
</dbReference>
<feature type="domain" description="RING-type" evidence="14">
    <location>
        <begin position="715"/>
        <end position="764"/>
    </location>
</feature>
<dbReference type="Pfam" id="PF18091">
    <property type="entry name" value="E3_UbLigase_RBR"/>
    <property type="match status" value="1"/>
</dbReference>
<dbReference type="PROSITE" id="PS50199">
    <property type="entry name" value="ZF_RANBP2_2"/>
    <property type="match status" value="2"/>
</dbReference>
<dbReference type="EMBL" id="AFYH01213553">
    <property type="status" value="NOT_ANNOTATED_CDS"/>
    <property type="molecule type" value="Genomic_DNA"/>
</dbReference>
<evidence type="ECO:0000256" key="7">
    <source>
        <dbReference type="ARBA" id="ARBA00022737"/>
    </source>
</evidence>
<dbReference type="InterPro" id="IPR044066">
    <property type="entry name" value="TRIAD_supradom"/>
</dbReference>
<dbReference type="EMBL" id="AFYH01213554">
    <property type="status" value="NOT_ANNOTATED_CDS"/>
    <property type="molecule type" value="Genomic_DNA"/>
</dbReference>
<evidence type="ECO:0000256" key="6">
    <source>
        <dbReference type="ARBA" id="ARBA00022723"/>
    </source>
</evidence>
<dbReference type="InterPro" id="IPR047540">
    <property type="entry name" value="BRcat_RBR_RNF31-like"/>
</dbReference>
<dbReference type="InterPro" id="IPR000315">
    <property type="entry name" value="Znf_B-box"/>
</dbReference>
<dbReference type="GO" id="GO:0070530">
    <property type="term" value="F:K63-linked polyubiquitin modification-dependent protein binding"/>
    <property type="evidence" value="ECO:0007669"/>
    <property type="project" value="TreeGrafter"/>
</dbReference>
<dbReference type="PROSITE" id="PS50089">
    <property type="entry name" value="ZF_RING_2"/>
    <property type="match status" value="1"/>
</dbReference>
<dbReference type="Gene3D" id="1.20.120.1750">
    <property type="match status" value="1"/>
</dbReference>
<dbReference type="Pfam" id="PF09409">
    <property type="entry name" value="PUB"/>
    <property type="match status" value="1"/>
</dbReference>
<feature type="domain" description="UBA" evidence="13">
    <location>
        <begin position="591"/>
        <end position="632"/>
    </location>
</feature>
<comment type="catalytic activity">
    <reaction evidence="1">
        <text>[E2 ubiquitin-conjugating enzyme]-S-ubiquitinyl-L-cysteine + [acceptor protein]-L-lysine = [E2 ubiquitin-conjugating enzyme]-L-cysteine + [acceptor protein]-N(6)-ubiquitinyl-L-lysine.</text>
        <dbReference type="EC" id="2.3.2.31"/>
    </reaction>
</comment>
<evidence type="ECO:0000313" key="19">
    <source>
        <dbReference type="Proteomes" id="UP000008672"/>
    </source>
</evidence>
<dbReference type="CDD" id="cd20351">
    <property type="entry name" value="Rcat_RBR_HOIP"/>
    <property type="match status" value="1"/>
</dbReference>
<reference evidence="18" key="3">
    <citation type="submission" date="2025-09" db="UniProtKB">
        <authorList>
            <consortium name="Ensembl"/>
        </authorList>
    </citation>
    <scope>IDENTIFICATION</scope>
</reference>
<dbReference type="EMBL" id="AFYH01213551">
    <property type="status" value="NOT_ANNOTATED_CDS"/>
    <property type="molecule type" value="Genomic_DNA"/>
</dbReference>
<feature type="domain" description="RING-type" evidence="17">
    <location>
        <begin position="711"/>
        <end position="944"/>
    </location>
</feature>
<dbReference type="SUPFAM" id="SSF57850">
    <property type="entry name" value="RING/U-box"/>
    <property type="match status" value="3"/>
</dbReference>
<dbReference type="InterPro" id="IPR026254">
    <property type="entry name" value="RNF31-like"/>
</dbReference>
<organism evidence="18 19">
    <name type="scientific">Latimeria chalumnae</name>
    <name type="common">Coelacanth</name>
    <dbReference type="NCBI Taxonomy" id="7897"/>
    <lineage>
        <taxon>Eukaryota</taxon>
        <taxon>Metazoa</taxon>
        <taxon>Chordata</taxon>
        <taxon>Craniata</taxon>
        <taxon>Vertebrata</taxon>
        <taxon>Euteleostomi</taxon>
        <taxon>Coelacanthiformes</taxon>
        <taxon>Coelacanthidae</taxon>
        <taxon>Latimeria</taxon>
    </lineage>
</organism>
<dbReference type="InterPro" id="IPR002867">
    <property type="entry name" value="IBR_dom"/>
</dbReference>
<dbReference type="Proteomes" id="UP000008672">
    <property type="component" value="Unassembled WGS sequence"/>
</dbReference>
<reference evidence="19" key="1">
    <citation type="submission" date="2011-08" db="EMBL/GenBank/DDBJ databases">
        <title>The draft genome of Latimeria chalumnae.</title>
        <authorList>
            <person name="Di Palma F."/>
            <person name="Alfoldi J."/>
            <person name="Johnson J."/>
            <person name="Berlin A."/>
            <person name="Gnerre S."/>
            <person name="Jaffe D."/>
            <person name="MacCallum I."/>
            <person name="Young S."/>
            <person name="Walker B.J."/>
            <person name="Lander E."/>
            <person name="Lindblad-Toh K."/>
        </authorList>
    </citation>
    <scope>NUCLEOTIDE SEQUENCE [LARGE SCALE GENOMIC DNA]</scope>
    <source>
        <strain evidence="19">Wild caught</strain>
    </source>
</reference>
<dbReference type="GO" id="GO:0036435">
    <property type="term" value="F:K48-linked polyubiquitin modification-dependent protein binding"/>
    <property type="evidence" value="ECO:0007669"/>
    <property type="project" value="TreeGrafter"/>
</dbReference>
<protein>
    <recommendedName>
        <fullName evidence="4">RanBP-type and C3HC4-type zinc finger-containing protein 1</fullName>
        <ecNumber evidence="3">2.3.2.31</ecNumber>
    </recommendedName>
</protein>
<dbReference type="InterPro" id="IPR009060">
    <property type="entry name" value="UBA-like_sf"/>
</dbReference>
<reference evidence="18" key="2">
    <citation type="submission" date="2025-08" db="UniProtKB">
        <authorList>
            <consortium name="Ensembl"/>
        </authorList>
    </citation>
    <scope>IDENTIFICATION</scope>
</reference>